<evidence type="ECO:0000256" key="1">
    <source>
        <dbReference type="ARBA" id="ARBA00022723"/>
    </source>
</evidence>
<accession>A0ABR1CSL7</accession>
<reference evidence="7 8" key="1">
    <citation type="submission" date="2023-08" db="EMBL/GenBank/DDBJ databases">
        <title>A Necator americanus chromosomal reference genome.</title>
        <authorList>
            <person name="Ilik V."/>
            <person name="Petrzelkova K.J."/>
            <person name="Pardy F."/>
            <person name="Fuh T."/>
            <person name="Niatou-Singa F.S."/>
            <person name="Gouil Q."/>
            <person name="Baker L."/>
            <person name="Ritchie M.E."/>
            <person name="Jex A.R."/>
            <person name="Gazzola D."/>
            <person name="Li H."/>
            <person name="Toshio Fujiwara R."/>
            <person name="Zhan B."/>
            <person name="Aroian R.V."/>
            <person name="Pafco B."/>
            <person name="Schwarz E.M."/>
        </authorList>
    </citation>
    <scope>NUCLEOTIDE SEQUENCE [LARGE SCALE GENOMIC DNA]</scope>
    <source>
        <strain evidence="7 8">Aroian</strain>
        <tissue evidence="7">Whole animal</tissue>
    </source>
</reference>
<dbReference type="InterPro" id="IPR036236">
    <property type="entry name" value="Znf_C2H2_sf"/>
</dbReference>
<gene>
    <name evidence="7" type="primary">Necator_chrIII.g10026</name>
    <name evidence="7" type="ORF">RB195_009261</name>
</gene>
<evidence type="ECO:0000256" key="5">
    <source>
        <dbReference type="SAM" id="MobiDB-lite"/>
    </source>
</evidence>
<proteinExistence type="predicted"/>
<dbReference type="SMART" id="SM00614">
    <property type="entry name" value="ZnF_BED"/>
    <property type="match status" value="1"/>
</dbReference>
<evidence type="ECO:0000256" key="4">
    <source>
        <dbReference type="PROSITE-ProRule" id="PRU00027"/>
    </source>
</evidence>
<name>A0ABR1CSL7_NECAM</name>
<feature type="region of interest" description="Disordered" evidence="5">
    <location>
        <begin position="196"/>
        <end position="237"/>
    </location>
</feature>
<evidence type="ECO:0000313" key="8">
    <source>
        <dbReference type="Proteomes" id="UP001303046"/>
    </source>
</evidence>
<protein>
    <recommendedName>
        <fullName evidence="6">BED-type domain-containing protein</fullName>
    </recommendedName>
</protein>
<dbReference type="Pfam" id="PF02892">
    <property type="entry name" value="zf-BED"/>
    <property type="match status" value="1"/>
</dbReference>
<sequence length="371" mass="40825">MPAHFSVDQQMDASPSTSSMADDIIAADVLSSLLNPSESPTDGKKKSQKGTKTCKKSSEIWDHYRLLNENQNVECVYCWKVLKRGDSSTKSMWGHMTAFHQDVLDDKQSRKKLRVMAVEPLERKKYSTTDGETPTQPYVKRARAGGSSQAAPPTDSVALAFQQLQSASQLSNPFNFLENLPKSSEVINISAGYPVEEEEQENAHEEIQAGSSGGSLAGDTASPLREDAATSGGSPSVTSTNQLSAFMNMATNPLMWNAMLVNSSTHGSAFSLNDGQCVSMLMKMALDLDLTLSYHKRRGDIELCFESNRTAEKSGGRGKVLCLSDMGREIRYRVIERVNGTPTDTEMWTKTDFNQFHWAIRGKCQKVLVKG</sequence>
<keyword evidence="2 4" id="KW-0863">Zinc-finger</keyword>
<evidence type="ECO:0000313" key="7">
    <source>
        <dbReference type="EMBL" id="KAK6741299.1"/>
    </source>
</evidence>
<dbReference type="EMBL" id="JAVFWL010000003">
    <property type="protein sequence ID" value="KAK6741299.1"/>
    <property type="molecule type" value="Genomic_DNA"/>
</dbReference>
<keyword evidence="8" id="KW-1185">Reference proteome</keyword>
<organism evidence="7 8">
    <name type="scientific">Necator americanus</name>
    <name type="common">Human hookworm</name>
    <dbReference type="NCBI Taxonomy" id="51031"/>
    <lineage>
        <taxon>Eukaryota</taxon>
        <taxon>Metazoa</taxon>
        <taxon>Ecdysozoa</taxon>
        <taxon>Nematoda</taxon>
        <taxon>Chromadorea</taxon>
        <taxon>Rhabditida</taxon>
        <taxon>Rhabditina</taxon>
        <taxon>Rhabditomorpha</taxon>
        <taxon>Strongyloidea</taxon>
        <taxon>Ancylostomatidae</taxon>
        <taxon>Bunostominae</taxon>
        <taxon>Necator</taxon>
    </lineage>
</organism>
<evidence type="ECO:0000256" key="2">
    <source>
        <dbReference type="ARBA" id="ARBA00022771"/>
    </source>
</evidence>
<dbReference type="Proteomes" id="UP001303046">
    <property type="component" value="Unassembled WGS sequence"/>
</dbReference>
<dbReference type="PROSITE" id="PS50808">
    <property type="entry name" value="ZF_BED"/>
    <property type="match status" value="1"/>
</dbReference>
<keyword evidence="1" id="KW-0479">Metal-binding</keyword>
<evidence type="ECO:0000256" key="3">
    <source>
        <dbReference type="ARBA" id="ARBA00022833"/>
    </source>
</evidence>
<dbReference type="SUPFAM" id="SSF57667">
    <property type="entry name" value="beta-beta-alpha zinc fingers"/>
    <property type="match status" value="1"/>
</dbReference>
<comment type="caution">
    <text evidence="7">The sequence shown here is derived from an EMBL/GenBank/DDBJ whole genome shotgun (WGS) entry which is preliminary data.</text>
</comment>
<evidence type="ECO:0000259" key="6">
    <source>
        <dbReference type="PROSITE" id="PS50808"/>
    </source>
</evidence>
<feature type="domain" description="BED-type" evidence="6">
    <location>
        <begin position="55"/>
        <end position="107"/>
    </location>
</feature>
<dbReference type="InterPro" id="IPR003656">
    <property type="entry name" value="Znf_BED"/>
</dbReference>
<feature type="region of interest" description="Disordered" evidence="5">
    <location>
        <begin position="35"/>
        <end position="54"/>
    </location>
</feature>
<keyword evidence="3" id="KW-0862">Zinc</keyword>